<dbReference type="Gene3D" id="3.30.1360.10">
    <property type="entry name" value="RNA polymerase, RBP11-like subunit"/>
    <property type="match status" value="1"/>
</dbReference>
<dbReference type="SUPFAM" id="SSF56553">
    <property type="entry name" value="Insert subdomain of RNA polymerase alpha subunit"/>
    <property type="match status" value="1"/>
</dbReference>
<dbReference type="Gene3D" id="2.170.120.12">
    <property type="entry name" value="DNA-directed RNA polymerase, insert domain"/>
    <property type="match status" value="1"/>
</dbReference>
<sequence length="195" mass="22260">MSSKLKLQNNKSMAMGGITIVKLQKGQEVKQRAIAWKGIDKDHAKWLPAATVTFMNARIPCFALNFSEGNEYHFRFHKNGETYYVLEDLVEKLQNVGENFLWFIDDADNCVPVRFSKEGGTTTISGEHLIAIELQLAHDVIFDINREMMQEEEFMIEEEEEFMIEEVIQASETHFATQLSSTGGELEDEASSMLQ</sequence>
<dbReference type="PANTHER" id="PTHR11800">
    <property type="entry name" value="DNA-DIRECTED RNA POLYMERASE"/>
    <property type="match status" value="1"/>
</dbReference>
<keyword evidence="2" id="KW-0804">Transcription</keyword>
<dbReference type="PANTHER" id="PTHR11800:SF2">
    <property type="entry name" value="DNA-DIRECTED RNA POLYMERASE II SUBUNIT RPB3"/>
    <property type="match status" value="1"/>
</dbReference>
<accession>A0ABU6TUI3</accession>
<evidence type="ECO:0000256" key="2">
    <source>
        <dbReference type="ARBA" id="ARBA00023163"/>
    </source>
</evidence>
<comment type="caution">
    <text evidence="3">The sequence shown here is derived from an EMBL/GenBank/DDBJ whole genome shotgun (WGS) entry which is preliminary data.</text>
</comment>
<dbReference type="InterPro" id="IPR036603">
    <property type="entry name" value="RBP11-like"/>
</dbReference>
<dbReference type="EMBL" id="JASCZI010091958">
    <property type="protein sequence ID" value="MED6151571.1"/>
    <property type="molecule type" value="Genomic_DNA"/>
</dbReference>
<reference evidence="3 4" key="1">
    <citation type="journal article" date="2023" name="Plants (Basel)">
        <title>Bridging the Gap: Combining Genomics and Transcriptomics Approaches to Understand Stylosanthes scabra, an Orphan Legume from the Brazilian Caatinga.</title>
        <authorList>
            <person name="Ferreira-Neto J.R.C."/>
            <person name="da Silva M.D."/>
            <person name="Binneck E."/>
            <person name="de Melo N.F."/>
            <person name="da Silva R.H."/>
            <person name="de Melo A.L.T.M."/>
            <person name="Pandolfi V."/>
            <person name="Bustamante F.O."/>
            <person name="Brasileiro-Vidal A.C."/>
            <person name="Benko-Iseppon A.M."/>
        </authorList>
    </citation>
    <scope>NUCLEOTIDE SEQUENCE [LARGE SCALE GENOMIC DNA]</scope>
    <source>
        <tissue evidence="3">Leaves</tissue>
    </source>
</reference>
<protein>
    <submittedName>
        <fullName evidence="3">Uncharacterized protein</fullName>
    </submittedName>
</protein>
<evidence type="ECO:0000256" key="1">
    <source>
        <dbReference type="ARBA" id="ARBA00022478"/>
    </source>
</evidence>
<organism evidence="3 4">
    <name type="scientific">Stylosanthes scabra</name>
    <dbReference type="NCBI Taxonomy" id="79078"/>
    <lineage>
        <taxon>Eukaryota</taxon>
        <taxon>Viridiplantae</taxon>
        <taxon>Streptophyta</taxon>
        <taxon>Embryophyta</taxon>
        <taxon>Tracheophyta</taxon>
        <taxon>Spermatophyta</taxon>
        <taxon>Magnoliopsida</taxon>
        <taxon>eudicotyledons</taxon>
        <taxon>Gunneridae</taxon>
        <taxon>Pentapetalae</taxon>
        <taxon>rosids</taxon>
        <taxon>fabids</taxon>
        <taxon>Fabales</taxon>
        <taxon>Fabaceae</taxon>
        <taxon>Papilionoideae</taxon>
        <taxon>50 kb inversion clade</taxon>
        <taxon>dalbergioids sensu lato</taxon>
        <taxon>Dalbergieae</taxon>
        <taxon>Pterocarpus clade</taxon>
        <taxon>Stylosanthes</taxon>
    </lineage>
</organism>
<dbReference type="InterPro" id="IPR036643">
    <property type="entry name" value="RNApol_insert_sf"/>
</dbReference>
<keyword evidence="1" id="KW-0240">DNA-directed RNA polymerase</keyword>
<dbReference type="InterPro" id="IPR050518">
    <property type="entry name" value="Rpo3/RPB3_RNA_Pol_subunit"/>
</dbReference>
<evidence type="ECO:0000313" key="4">
    <source>
        <dbReference type="Proteomes" id="UP001341840"/>
    </source>
</evidence>
<dbReference type="Proteomes" id="UP001341840">
    <property type="component" value="Unassembled WGS sequence"/>
</dbReference>
<keyword evidence="4" id="KW-1185">Reference proteome</keyword>
<evidence type="ECO:0000313" key="3">
    <source>
        <dbReference type="EMBL" id="MED6151571.1"/>
    </source>
</evidence>
<proteinExistence type="predicted"/>
<gene>
    <name evidence="3" type="ORF">PIB30_083782</name>
</gene>
<name>A0ABU6TUI3_9FABA</name>